<evidence type="ECO:0000313" key="12">
    <source>
        <dbReference type="Proteomes" id="UP000053593"/>
    </source>
</evidence>
<dbReference type="InterPro" id="IPR005829">
    <property type="entry name" value="Sugar_transporter_CS"/>
</dbReference>
<evidence type="ECO:0000313" key="11">
    <source>
        <dbReference type="EMBL" id="KIK59442.1"/>
    </source>
</evidence>
<comment type="subcellular location">
    <subcellularLocation>
        <location evidence="1">Membrane</location>
        <topology evidence="1">Multi-pass membrane protein</topology>
    </subcellularLocation>
</comment>
<dbReference type="Proteomes" id="UP000053593">
    <property type="component" value="Unassembled WGS sequence"/>
</dbReference>
<dbReference type="GO" id="GO:0005351">
    <property type="term" value="F:carbohydrate:proton symporter activity"/>
    <property type="evidence" value="ECO:0007669"/>
    <property type="project" value="TreeGrafter"/>
</dbReference>
<reference evidence="11 12" key="1">
    <citation type="submission" date="2014-04" db="EMBL/GenBank/DDBJ databases">
        <title>Evolutionary Origins and Diversification of the Mycorrhizal Mutualists.</title>
        <authorList>
            <consortium name="DOE Joint Genome Institute"/>
            <consortium name="Mycorrhizal Genomics Consortium"/>
            <person name="Kohler A."/>
            <person name="Kuo A."/>
            <person name="Nagy L.G."/>
            <person name="Floudas D."/>
            <person name="Copeland A."/>
            <person name="Barry K.W."/>
            <person name="Cichocki N."/>
            <person name="Veneault-Fourrey C."/>
            <person name="LaButti K."/>
            <person name="Lindquist E.A."/>
            <person name="Lipzen A."/>
            <person name="Lundell T."/>
            <person name="Morin E."/>
            <person name="Murat C."/>
            <person name="Riley R."/>
            <person name="Ohm R."/>
            <person name="Sun H."/>
            <person name="Tunlid A."/>
            <person name="Henrissat B."/>
            <person name="Grigoriev I.V."/>
            <person name="Hibbett D.S."/>
            <person name="Martin F."/>
        </authorList>
    </citation>
    <scope>NUCLEOTIDE SEQUENCE [LARGE SCALE GENOMIC DNA]</scope>
    <source>
        <strain evidence="11 12">FD-317 M1</strain>
    </source>
</reference>
<feature type="transmembrane region" description="Helical" evidence="9">
    <location>
        <begin position="354"/>
        <end position="373"/>
    </location>
</feature>
<dbReference type="HOGENOM" id="CLU_001265_11_5_1"/>
<evidence type="ECO:0000256" key="2">
    <source>
        <dbReference type="ARBA" id="ARBA00010992"/>
    </source>
</evidence>
<evidence type="ECO:0000256" key="4">
    <source>
        <dbReference type="ARBA" id="ARBA00022692"/>
    </source>
</evidence>
<dbReference type="Gene3D" id="1.20.1250.20">
    <property type="entry name" value="MFS general substrate transporter like domains"/>
    <property type="match status" value="1"/>
</dbReference>
<keyword evidence="12" id="KW-1185">Reference proteome</keyword>
<feature type="transmembrane region" description="Helical" evidence="9">
    <location>
        <begin position="380"/>
        <end position="402"/>
    </location>
</feature>
<dbReference type="PANTHER" id="PTHR48022">
    <property type="entry name" value="PLASTIDIC GLUCOSE TRANSPORTER 4"/>
    <property type="match status" value="1"/>
</dbReference>
<dbReference type="PROSITE" id="PS50850">
    <property type="entry name" value="MFS"/>
    <property type="match status" value="1"/>
</dbReference>
<feature type="domain" description="Major facilitator superfamily (MFS) profile" evidence="10">
    <location>
        <begin position="58"/>
        <end position="503"/>
    </location>
</feature>
<feature type="transmembrane region" description="Helical" evidence="9">
    <location>
        <begin position="136"/>
        <end position="155"/>
    </location>
</feature>
<dbReference type="EMBL" id="KN834779">
    <property type="protein sequence ID" value="KIK59442.1"/>
    <property type="molecule type" value="Genomic_DNA"/>
</dbReference>
<comment type="similarity">
    <text evidence="2 8">Belongs to the major facilitator superfamily. Sugar transporter (TC 2.A.1.1) family.</text>
</comment>
<feature type="transmembrane region" description="Helical" evidence="9">
    <location>
        <begin position="408"/>
        <end position="431"/>
    </location>
</feature>
<evidence type="ECO:0000256" key="8">
    <source>
        <dbReference type="RuleBase" id="RU003346"/>
    </source>
</evidence>
<feature type="transmembrane region" description="Helical" evidence="9">
    <location>
        <begin position="234"/>
        <end position="255"/>
    </location>
</feature>
<gene>
    <name evidence="11" type="ORF">GYMLUDRAFT_44434</name>
</gene>
<dbReference type="InterPro" id="IPR050360">
    <property type="entry name" value="MFS_Sugar_Transporters"/>
</dbReference>
<accession>A0A0D0CLK0</accession>
<proteinExistence type="inferred from homology"/>
<evidence type="ECO:0000256" key="7">
    <source>
        <dbReference type="ARBA" id="ARBA00049119"/>
    </source>
</evidence>
<dbReference type="Pfam" id="PF00083">
    <property type="entry name" value="Sugar_tr"/>
    <property type="match status" value="1"/>
</dbReference>
<dbReference type="OrthoDB" id="6612291at2759"/>
<dbReference type="PROSITE" id="PS00217">
    <property type="entry name" value="SUGAR_TRANSPORT_2"/>
    <property type="match status" value="1"/>
</dbReference>
<dbReference type="PANTHER" id="PTHR48022:SF53">
    <property type="entry name" value="ALPHA-GLUCOSIDE TRANSPORTER, PUTATIVE (AFU_ORTHOLOGUE AFUA_3G01700)-RELATED"/>
    <property type="match status" value="1"/>
</dbReference>
<evidence type="ECO:0000256" key="1">
    <source>
        <dbReference type="ARBA" id="ARBA00004141"/>
    </source>
</evidence>
<keyword evidence="5 9" id="KW-1133">Transmembrane helix</keyword>
<name>A0A0D0CLK0_9AGAR</name>
<evidence type="ECO:0000259" key="10">
    <source>
        <dbReference type="PROSITE" id="PS50850"/>
    </source>
</evidence>
<keyword evidence="6 9" id="KW-0472">Membrane</keyword>
<keyword evidence="4 9" id="KW-0812">Transmembrane</keyword>
<evidence type="ECO:0000256" key="9">
    <source>
        <dbReference type="SAM" id="Phobius"/>
    </source>
</evidence>
<feature type="transmembrane region" description="Helical" evidence="9">
    <location>
        <begin position="55"/>
        <end position="80"/>
    </location>
</feature>
<dbReference type="InterPro" id="IPR020846">
    <property type="entry name" value="MFS_dom"/>
</dbReference>
<dbReference type="GO" id="GO:0016020">
    <property type="term" value="C:membrane"/>
    <property type="evidence" value="ECO:0007669"/>
    <property type="project" value="UniProtKB-SubCell"/>
</dbReference>
<feature type="transmembrane region" description="Helical" evidence="9">
    <location>
        <begin position="481"/>
        <end position="497"/>
    </location>
</feature>
<evidence type="ECO:0000256" key="3">
    <source>
        <dbReference type="ARBA" id="ARBA00022448"/>
    </source>
</evidence>
<feature type="transmembrane region" description="Helical" evidence="9">
    <location>
        <begin position="318"/>
        <end position="334"/>
    </location>
</feature>
<protein>
    <recommendedName>
        <fullName evidence="10">Major facilitator superfamily (MFS) profile domain-containing protein</fullName>
    </recommendedName>
</protein>
<dbReference type="InterPro" id="IPR005828">
    <property type="entry name" value="MFS_sugar_transport-like"/>
</dbReference>
<evidence type="ECO:0000256" key="5">
    <source>
        <dbReference type="ARBA" id="ARBA00022989"/>
    </source>
</evidence>
<dbReference type="FunFam" id="1.20.1250.20:FF:000078">
    <property type="entry name" value="MFS maltose transporter, putative"/>
    <property type="match status" value="1"/>
</dbReference>
<feature type="transmembrane region" description="Helical" evidence="9">
    <location>
        <begin position="452"/>
        <end position="469"/>
    </location>
</feature>
<sequence>MSHYGINNAPADVLVADNDEILRNLNANTISDAAKADELEHKMTLREAFRSHKKAIFWSMALSAALIMEGYDVVVIGSFYGQPDFTKRFGIPAPGSATGYAITAPWQSGLSNGSSAGGIIGLLINGWAADRYGPKIVMMVSIVALTGFIFIPVFANSLTTLVIGEVLCGIPWGVFQTLTTAYASEVCPIQLRGYLTAYVNLCWGVGILLSSGVVKATLTINSDWSWRLPFIIQWVWVIPLFLIVYFCPASPWWLVRQGRLEDAEHSVRHLTNEEVVSDKEVKNTIAMMVHTNELERQVQEGTSYVQCFTRTDRRRTEIVMMTFAMQLLSGENLIGQGVQFLQSAGIGTALSFDLNMVLNSMFIIGTIVSWGLLTLFGRRTLYTGGMACMAVVLFIIGGLGFIKSNSSTLAVGGLLIALNFIYNCTLGPLCYTIIGEVSSTRLRQKSIALSRISYQIMNIVCGILVPRMINTTAWNWGAKAGLFWGGSAALSTVYCLLRLPETKGRSYGELDLMFENEVPAWRFKSTKVDQFGVHSEKTMDWKEDIQHIG</sequence>
<organism evidence="11 12">
    <name type="scientific">Collybiopsis luxurians FD-317 M1</name>
    <dbReference type="NCBI Taxonomy" id="944289"/>
    <lineage>
        <taxon>Eukaryota</taxon>
        <taxon>Fungi</taxon>
        <taxon>Dikarya</taxon>
        <taxon>Basidiomycota</taxon>
        <taxon>Agaricomycotina</taxon>
        <taxon>Agaricomycetes</taxon>
        <taxon>Agaricomycetidae</taxon>
        <taxon>Agaricales</taxon>
        <taxon>Marasmiineae</taxon>
        <taxon>Omphalotaceae</taxon>
        <taxon>Collybiopsis</taxon>
        <taxon>Collybiopsis luxurians</taxon>
    </lineage>
</organism>
<dbReference type="AlphaFoldDB" id="A0A0D0CLK0"/>
<dbReference type="NCBIfam" id="TIGR00879">
    <property type="entry name" value="SP"/>
    <property type="match status" value="1"/>
</dbReference>
<dbReference type="SUPFAM" id="SSF103473">
    <property type="entry name" value="MFS general substrate transporter"/>
    <property type="match status" value="1"/>
</dbReference>
<comment type="catalytic activity">
    <reaction evidence="7">
        <text>myo-inositol(out) + H(+)(out) = myo-inositol(in) + H(+)(in)</text>
        <dbReference type="Rhea" id="RHEA:60364"/>
        <dbReference type="ChEBI" id="CHEBI:15378"/>
        <dbReference type="ChEBI" id="CHEBI:17268"/>
    </reaction>
</comment>
<evidence type="ECO:0000256" key="6">
    <source>
        <dbReference type="ARBA" id="ARBA00023136"/>
    </source>
</evidence>
<feature type="transmembrane region" description="Helical" evidence="9">
    <location>
        <begin position="195"/>
        <end position="214"/>
    </location>
</feature>
<keyword evidence="3 8" id="KW-0813">Transport</keyword>
<dbReference type="InterPro" id="IPR003663">
    <property type="entry name" value="Sugar/inositol_transpt"/>
</dbReference>
<dbReference type="InterPro" id="IPR036259">
    <property type="entry name" value="MFS_trans_sf"/>
</dbReference>